<keyword evidence="3" id="KW-0315">Glutamine amidotransferase</keyword>
<proteinExistence type="predicted"/>
<keyword evidence="1" id="KW-0028">Amino-acid biosynthesis</keyword>
<organism evidence="5">
    <name type="scientific">Henneguya salminicola</name>
    <name type="common">Myxosporean</name>
    <dbReference type="NCBI Taxonomy" id="69463"/>
    <lineage>
        <taxon>Eukaryota</taxon>
        <taxon>Metazoa</taxon>
        <taxon>Cnidaria</taxon>
        <taxon>Myxozoa</taxon>
        <taxon>Myxosporea</taxon>
        <taxon>Bivalvulida</taxon>
        <taxon>Platysporina</taxon>
        <taxon>Myxobolidae</taxon>
        <taxon>Henneguya</taxon>
    </lineage>
</organism>
<dbReference type="GO" id="GO:0006529">
    <property type="term" value="P:asparagine biosynthetic process"/>
    <property type="evidence" value="ECO:0007669"/>
    <property type="project" value="UniProtKB-KW"/>
</dbReference>
<reference evidence="5" key="1">
    <citation type="submission" date="2018-11" db="EMBL/GenBank/DDBJ databases">
        <title>Henneguya salminicola genome and transcriptome.</title>
        <authorList>
            <person name="Yahalomi D."/>
            <person name="Atkinson S.D."/>
            <person name="Neuhof M."/>
            <person name="Chang E.S."/>
            <person name="Philippe H."/>
            <person name="Cartwright P."/>
            <person name="Bartholomew J.L."/>
            <person name="Huchon D."/>
        </authorList>
    </citation>
    <scope>NUCLEOTIDE SEQUENCE</scope>
    <source>
        <strain evidence="5">Hz1</strain>
        <tissue evidence="5">Whole</tissue>
    </source>
</reference>
<dbReference type="PANTHER" id="PTHR45937:SF1">
    <property type="entry name" value="ASPARAGINE SYNTHETASE DOMAIN-CONTAINING PROTEIN 1"/>
    <property type="match status" value="1"/>
</dbReference>
<evidence type="ECO:0000313" key="5">
    <source>
        <dbReference type="EMBL" id="NDJ93684.1"/>
    </source>
</evidence>
<dbReference type="InterPro" id="IPR051857">
    <property type="entry name" value="Asn_synthetase_domain"/>
</dbReference>
<evidence type="ECO:0000256" key="3">
    <source>
        <dbReference type="ARBA" id="ARBA00022962"/>
    </source>
</evidence>
<keyword evidence="2" id="KW-0061">Asparagine biosynthesis</keyword>
<sequence length="140" mass="16036">MCGIISILSYNYTKSNKYKGIYKLLDRRGPDCIDEKLIKICIDSTNACFLDLFMRGSVLSIRSPLTSQPICLNKNILLFNGQIYEGIDVYFILLTKILPIENDGLKLAHCLNNYFDGAVESLRKLLYSINGEYAFIYYHV</sequence>
<evidence type="ECO:0000259" key="4">
    <source>
        <dbReference type="PROSITE" id="PS51278"/>
    </source>
</evidence>
<dbReference type="AlphaFoldDB" id="A0A6G3MI76"/>
<name>A0A6G3MI76_HENSL</name>
<dbReference type="EMBL" id="GHBP01004568">
    <property type="protein sequence ID" value="NDJ93684.1"/>
    <property type="molecule type" value="Transcribed_RNA"/>
</dbReference>
<dbReference type="InterPro" id="IPR029055">
    <property type="entry name" value="Ntn_hydrolases_N"/>
</dbReference>
<evidence type="ECO:0000256" key="1">
    <source>
        <dbReference type="ARBA" id="ARBA00022605"/>
    </source>
</evidence>
<dbReference type="InterPro" id="IPR017932">
    <property type="entry name" value="GATase_2_dom"/>
</dbReference>
<dbReference type="PANTHER" id="PTHR45937">
    <property type="entry name" value="ASPARAGINE SYNTHETASE DOMAIN-CONTAINING PROTEIN 1"/>
    <property type="match status" value="1"/>
</dbReference>
<dbReference type="SUPFAM" id="SSF56235">
    <property type="entry name" value="N-terminal nucleophile aminohydrolases (Ntn hydrolases)"/>
    <property type="match status" value="1"/>
</dbReference>
<feature type="domain" description="Glutamine amidotransferase type-2" evidence="4">
    <location>
        <begin position="2"/>
        <end position="140"/>
    </location>
</feature>
<accession>A0A6G3MI76</accession>
<protein>
    <submittedName>
        <fullName evidence="5">Asparagine synthetase domain-containing protein C4F611c (Trinotate prediction)</fullName>
    </submittedName>
</protein>
<dbReference type="PROSITE" id="PS51278">
    <property type="entry name" value="GATASE_TYPE_2"/>
    <property type="match status" value="1"/>
</dbReference>
<evidence type="ECO:0000256" key="2">
    <source>
        <dbReference type="ARBA" id="ARBA00022888"/>
    </source>
</evidence>